<dbReference type="Proteomes" id="UP001596364">
    <property type="component" value="Unassembled WGS sequence"/>
</dbReference>
<accession>A0ABW1XMM8</accession>
<dbReference type="EMBL" id="JBHSUS010000001">
    <property type="protein sequence ID" value="MFC6441066.1"/>
    <property type="molecule type" value="Genomic_DNA"/>
</dbReference>
<reference evidence="2" key="1">
    <citation type="journal article" date="2019" name="Int. J. Syst. Evol. Microbiol.">
        <title>The Global Catalogue of Microorganisms (GCM) 10K type strain sequencing project: providing services to taxonomists for standard genome sequencing and annotation.</title>
        <authorList>
            <consortium name="The Broad Institute Genomics Platform"/>
            <consortium name="The Broad Institute Genome Sequencing Center for Infectious Disease"/>
            <person name="Wu L."/>
            <person name="Ma J."/>
        </authorList>
    </citation>
    <scope>NUCLEOTIDE SEQUENCE [LARGE SCALE GENOMIC DNA]</scope>
    <source>
        <strain evidence="2">CGMCC 1.16031</strain>
    </source>
</reference>
<proteinExistence type="predicted"/>
<evidence type="ECO:0000313" key="1">
    <source>
        <dbReference type="EMBL" id="MFC6441066.1"/>
    </source>
</evidence>
<gene>
    <name evidence="1" type="ORF">ACFP85_13005</name>
</gene>
<evidence type="ECO:0000313" key="2">
    <source>
        <dbReference type="Proteomes" id="UP001596364"/>
    </source>
</evidence>
<protein>
    <submittedName>
        <fullName evidence="1">Uncharacterized protein</fullName>
    </submittedName>
</protein>
<name>A0ABW1XMM8_9ALTE</name>
<sequence length="96" mass="10720">MTFTQLLTLLKANAESAECCLADPNVAYDKGYLHDARQAAFDAASAMRVFDRENPDKLDVLKAMLEHVESELIDLGISHSSVRVAIQEITWFKTGY</sequence>
<keyword evidence="2" id="KW-1185">Reference proteome</keyword>
<dbReference type="RefSeq" id="WP_131258596.1">
    <property type="nucleotide sequence ID" value="NZ_JBHSUS010000001.1"/>
</dbReference>
<organism evidence="1 2">
    <name type="scientific">Pseudobowmanella zhangzhouensis</name>
    <dbReference type="NCBI Taxonomy" id="1537679"/>
    <lineage>
        <taxon>Bacteria</taxon>
        <taxon>Pseudomonadati</taxon>
        <taxon>Pseudomonadota</taxon>
        <taxon>Gammaproteobacteria</taxon>
        <taxon>Alteromonadales</taxon>
        <taxon>Alteromonadaceae</taxon>
    </lineage>
</organism>
<comment type="caution">
    <text evidence="1">The sequence shown here is derived from an EMBL/GenBank/DDBJ whole genome shotgun (WGS) entry which is preliminary data.</text>
</comment>